<keyword evidence="5" id="KW-0540">Nuclease</keyword>
<sequence length="230" mass="26290">MSKEIIHSPYIRCDSVLSQICFDQIVFKCCYHILLILNEYGNNIRRCIEHYENLPFDVPQNWAWTTLGNIGKWQSGSTPNRLNKNYYGGNIPWLKTGDLNDKYVTYIPEYITEKALDETSVKLNPKGSVLIAMYGATIGKVGILTFPATTNQACCACYVFDEIERMYLFYFLLSHREKFLRQGGGGAQPNISKEKIVNTHIPIPPLAEQKRILQKIEALFVAIDKIAEEL</sequence>
<dbReference type="InterPro" id="IPR044946">
    <property type="entry name" value="Restrct_endonuc_typeI_TRD_sf"/>
</dbReference>
<dbReference type="GO" id="GO:0003677">
    <property type="term" value="F:DNA binding"/>
    <property type="evidence" value="ECO:0007669"/>
    <property type="project" value="UniProtKB-KW"/>
</dbReference>
<evidence type="ECO:0000313" key="6">
    <source>
        <dbReference type="Proteomes" id="UP000424805"/>
    </source>
</evidence>
<dbReference type="InterPro" id="IPR000055">
    <property type="entry name" value="Restrct_endonuc_typeI_TRD"/>
</dbReference>
<feature type="domain" description="Type I restriction modification DNA specificity" evidence="4">
    <location>
        <begin position="59"/>
        <end position="221"/>
    </location>
</feature>
<dbReference type="InterPro" id="IPR051212">
    <property type="entry name" value="Type-I_RE_S_subunit"/>
</dbReference>
<keyword evidence="5" id="KW-0255">Endonuclease</keyword>
<comment type="similarity">
    <text evidence="1">Belongs to the type-I restriction system S methylase family.</text>
</comment>
<evidence type="ECO:0000256" key="1">
    <source>
        <dbReference type="ARBA" id="ARBA00010923"/>
    </source>
</evidence>
<evidence type="ECO:0000256" key="2">
    <source>
        <dbReference type="ARBA" id="ARBA00022747"/>
    </source>
</evidence>
<evidence type="ECO:0000313" key="5">
    <source>
        <dbReference type="EMBL" id="KAA4627108.1"/>
    </source>
</evidence>
<keyword evidence="3" id="KW-0238">DNA-binding</keyword>
<protein>
    <submittedName>
        <fullName evidence="5">Restriction endonuclease subunit S</fullName>
    </submittedName>
</protein>
<name>A0A7J4XYE1_BACOV</name>
<evidence type="ECO:0000256" key="3">
    <source>
        <dbReference type="ARBA" id="ARBA00023125"/>
    </source>
</evidence>
<proteinExistence type="inferred from homology"/>
<dbReference type="GO" id="GO:0004519">
    <property type="term" value="F:endonuclease activity"/>
    <property type="evidence" value="ECO:0007669"/>
    <property type="project" value="UniProtKB-KW"/>
</dbReference>
<accession>A0A7J4XYE1</accession>
<comment type="caution">
    <text evidence="5">The sequence shown here is derived from an EMBL/GenBank/DDBJ whole genome shotgun (WGS) entry which is preliminary data.</text>
</comment>
<dbReference type="Pfam" id="PF01420">
    <property type="entry name" value="Methylase_S"/>
    <property type="match status" value="1"/>
</dbReference>
<dbReference type="GO" id="GO:0009307">
    <property type="term" value="P:DNA restriction-modification system"/>
    <property type="evidence" value="ECO:0007669"/>
    <property type="project" value="UniProtKB-KW"/>
</dbReference>
<dbReference type="Proteomes" id="UP000424805">
    <property type="component" value="Unassembled WGS sequence"/>
</dbReference>
<dbReference type="AlphaFoldDB" id="A0A7J4XYE1"/>
<keyword evidence="5" id="KW-0378">Hydrolase</keyword>
<organism evidence="5 6">
    <name type="scientific">Bacteroides ovatus</name>
    <dbReference type="NCBI Taxonomy" id="28116"/>
    <lineage>
        <taxon>Bacteria</taxon>
        <taxon>Pseudomonadati</taxon>
        <taxon>Bacteroidota</taxon>
        <taxon>Bacteroidia</taxon>
        <taxon>Bacteroidales</taxon>
        <taxon>Bacteroidaceae</taxon>
        <taxon>Bacteroides</taxon>
    </lineage>
</organism>
<gene>
    <name evidence="5" type="ORF">F3B90_11500</name>
</gene>
<dbReference type="Gene3D" id="3.90.220.20">
    <property type="entry name" value="DNA methylase specificity domains"/>
    <property type="match status" value="1"/>
</dbReference>
<dbReference type="SUPFAM" id="SSF116734">
    <property type="entry name" value="DNA methylase specificity domain"/>
    <property type="match status" value="1"/>
</dbReference>
<dbReference type="CDD" id="cd17515">
    <property type="entry name" value="RMtype1_S_MjaORF132P_Sau1132ORF3780P-TRD1-CR1_like"/>
    <property type="match status" value="1"/>
</dbReference>
<keyword evidence="2" id="KW-0680">Restriction system</keyword>
<dbReference type="PANTHER" id="PTHR43140">
    <property type="entry name" value="TYPE-1 RESTRICTION ENZYME ECOKI SPECIFICITY PROTEIN"/>
    <property type="match status" value="1"/>
</dbReference>
<reference evidence="5 6" key="1">
    <citation type="journal article" date="2019" name="Nat. Med.">
        <title>A library of human gut bacterial isolates paired with longitudinal multiomics data enables mechanistic microbiome research.</title>
        <authorList>
            <person name="Poyet M."/>
            <person name="Groussin M."/>
            <person name="Gibbons S.M."/>
            <person name="Avila-Pacheco J."/>
            <person name="Jiang X."/>
            <person name="Kearney S.M."/>
            <person name="Perrotta A.R."/>
            <person name="Berdy B."/>
            <person name="Zhao S."/>
            <person name="Lieberman T.D."/>
            <person name="Swanson P.K."/>
            <person name="Smith M."/>
            <person name="Roesemann S."/>
            <person name="Alexander J.E."/>
            <person name="Rich S.A."/>
            <person name="Livny J."/>
            <person name="Vlamakis H."/>
            <person name="Clish C."/>
            <person name="Bullock K."/>
            <person name="Deik A."/>
            <person name="Scott J."/>
            <person name="Pierce K.A."/>
            <person name="Xavier R.J."/>
            <person name="Alm E.J."/>
        </authorList>
    </citation>
    <scope>NUCLEOTIDE SEQUENCE [LARGE SCALE GENOMIC DNA]</scope>
    <source>
        <strain evidence="5 6">BIOML-A15</strain>
    </source>
</reference>
<evidence type="ECO:0000259" key="4">
    <source>
        <dbReference type="Pfam" id="PF01420"/>
    </source>
</evidence>
<dbReference type="EMBL" id="VWFP01000010">
    <property type="protein sequence ID" value="KAA4627108.1"/>
    <property type="molecule type" value="Genomic_DNA"/>
</dbReference>
<dbReference type="PANTHER" id="PTHR43140:SF1">
    <property type="entry name" value="TYPE I RESTRICTION ENZYME ECOKI SPECIFICITY SUBUNIT"/>
    <property type="match status" value="1"/>
</dbReference>